<feature type="transmembrane region" description="Helical" evidence="12">
    <location>
        <begin position="744"/>
        <end position="765"/>
    </location>
</feature>
<dbReference type="InterPro" id="IPR052076">
    <property type="entry name" value="TRP_cation_channel"/>
</dbReference>
<evidence type="ECO:0000256" key="12">
    <source>
        <dbReference type="SAM" id="Phobius"/>
    </source>
</evidence>
<dbReference type="Pfam" id="PF00023">
    <property type="entry name" value="Ank"/>
    <property type="match status" value="1"/>
</dbReference>
<evidence type="ECO:0000256" key="10">
    <source>
        <dbReference type="ARBA" id="ARBA00023303"/>
    </source>
</evidence>
<accession>A0A1B6F0M2</accession>
<dbReference type="AlphaFoldDB" id="A0A1B6F0M2"/>
<organism evidence="14">
    <name type="scientific">Cuerna arida</name>
    <dbReference type="NCBI Taxonomy" id="1464854"/>
    <lineage>
        <taxon>Eukaryota</taxon>
        <taxon>Metazoa</taxon>
        <taxon>Ecdysozoa</taxon>
        <taxon>Arthropoda</taxon>
        <taxon>Hexapoda</taxon>
        <taxon>Insecta</taxon>
        <taxon>Pterygota</taxon>
        <taxon>Neoptera</taxon>
        <taxon>Paraneoptera</taxon>
        <taxon>Hemiptera</taxon>
        <taxon>Auchenorrhyncha</taxon>
        <taxon>Membracoidea</taxon>
        <taxon>Cicadellidae</taxon>
        <taxon>Cicadellinae</taxon>
        <taxon>Proconiini</taxon>
        <taxon>Cuerna</taxon>
    </lineage>
</organism>
<dbReference type="PANTHER" id="PTHR47143:SF4">
    <property type="entry name" value="TRANSIENT RECEPTOR POTENTIAL CATION CHANNEL PROTEIN PAINLESS"/>
    <property type="match status" value="1"/>
</dbReference>
<keyword evidence="9 12" id="KW-0472">Membrane</keyword>
<dbReference type="EMBL" id="GECZ01026128">
    <property type="protein sequence ID" value="JAS43641.1"/>
    <property type="molecule type" value="Transcribed_RNA"/>
</dbReference>
<evidence type="ECO:0000256" key="4">
    <source>
        <dbReference type="ARBA" id="ARBA00022692"/>
    </source>
</evidence>
<dbReference type="GO" id="GO:0034703">
    <property type="term" value="C:cation channel complex"/>
    <property type="evidence" value="ECO:0007669"/>
    <property type="project" value="UniProtKB-ARBA"/>
</dbReference>
<evidence type="ECO:0000256" key="8">
    <source>
        <dbReference type="ARBA" id="ARBA00023065"/>
    </source>
</evidence>
<dbReference type="PANTHER" id="PTHR47143">
    <property type="entry name" value="TRANSIENT RECEPTOR POTENTIAL CATION CHANNEL PROTEIN PAINLESS"/>
    <property type="match status" value="1"/>
</dbReference>
<proteinExistence type="predicted"/>
<feature type="repeat" description="ANK" evidence="11">
    <location>
        <begin position="381"/>
        <end position="413"/>
    </location>
</feature>
<dbReference type="SUPFAM" id="SSF48403">
    <property type="entry name" value="Ankyrin repeat"/>
    <property type="match status" value="2"/>
</dbReference>
<keyword evidence="7 11" id="KW-0040">ANK repeat</keyword>
<comment type="subcellular location">
    <subcellularLocation>
        <location evidence="1">Membrane</location>
        <topology evidence="1">Multi-pass membrane protein</topology>
    </subcellularLocation>
</comment>
<evidence type="ECO:0000256" key="1">
    <source>
        <dbReference type="ARBA" id="ARBA00004141"/>
    </source>
</evidence>
<evidence type="ECO:0000256" key="9">
    <source>
        <dbReference type="ARBA" id="ARBA00023136"/>
    </source>
</evidence>
<evidence type="ECO:0000256" key="6">
    <source>
        <dbReference type="ARBA" id="ARBA00022989"/>
    </source>
</evidence>
<keyword evidence="10" id="KW-0407">Ion channel</keyword>
<dbReference type="GO" id="GO:0005216">
    <property type="term" value="F:monoatomic ion channel activity"/>
    <property type="evidence" value="ECO:0007669"/>
    <property type="project" value="InterPro"/>
</dbReference>
<dbReference type="Gene3D" id="1.25.40.20">
    <property type="entry name" value="Ankyrin repeat-containing domain"/>
    <property type="match status" value="2"/>
</dbReference>
<evidence type="ECO:0000256" key="11">
    <source>
        <dbReference type="PROSITE-ProRule" id="PRU00023"/>
    </source>
</evidence>
<dbReference type="InterPro" id="IPR036770">
    <property type="entry name" value="Ankyrin_rpt-contain_sf"/>
</dbReference>
<dbReference type="SMART" id="SM00248">
    <property type="entry name" value="ANK"/>
    <property type="match status" value="8"/>
</dbReference>
<feature type="transmembrane region" description="Helical" evidence="12">
    <location>
        <begin position="680"/>
        <end position="699"/>
    </location>
</feature>
<evidence type="ECO:0000256" key="5">
    <source>
        <dbReference type="ARBA" id="ARBA00022737"/>
    </source>
</evidence>
<keyword evidence="2" id="KW-0813">Transport</keyword>
<keyword evidence="5" id="KW-0677">Repeat</keyword>
<dbReference type="PROSITE" id="PS50297">
    <property type="entry name" value="ANK_REP_REGION"/>
    <property type="match status" value="2"/>
</dbReference>
<dbReference type="InterPro" id="IPR002110">
    <property type="entry name" value="Ankyrin_rpt"/>
</dbReference>
<reference evidence="14" key="1">
    <citation type="submission" date="2015-11" db="EMBL/GenBank/DDBJ databases">
        <title>De novo transcriptome assembly of four potential Pierce s Disease insect vectors from Arizona vineyards.</title>
        <authorList>
            <person name="Tassone E.E."/>
        </authorList>
    </citation>
    <scope>NUCLEOTIDE SEQUENCE</scope>
</reference>
<feature type="repeat" description="ANK" evidence="11">
    <location>
        <begin position="263"/>
        <end position="295"/>
    </location>
</feature>
<feature type="domain" description="Ion transport" evidence="13">
    <location>
        <begin position="570"/>
        <end position="776"/>
    </location>
</feature>
<dbReference type="PROSITE" id="PS50088">
    <property type="entry name" value="ANK_REPEAT"/>
    <property type="match status" value="5"/>
</dbReference>
<keyword evidence="3" id="KW-0716">Sensory transduction</keyword>
<name>A0A1B6F0M2_9HEMI</name>
<protein>
    <recommendedName>
        <fullName evidence="13">Ion transport domain-containing protein</fullName>
    </recommendedName>
</protein>
<evidence type="ECO:0000313" key="14">
    <source>
        <dbReference type="EMBL" id="JAS43641.1"/>
    </source>
</evidence>
<evidence type="ECO:0000256" key="2">
    <source>
        <dbReference type="ARBA" id="ARBA00022448"/>
    </source>
</evidence>
<keyword evidence="4 12" id="KW-0812">Transmembrane</keyword>
<dbReference type="PRINTS" id="PR01415">
    <property type="entry name" value="ANKYRIN"/>
</dbReference>
<dbReference type="InterPro" id="IPR005821">
    <property type="entry name" value="Ion_trans_dom"/>
</dbReference>
<sequence length="973" mass="110429">MSGRMEMSEKVLHREGSLCSPDPHQQLLTAFQDRDLITFQNILNQGIRDSYIDPNYWFEDPHYGTLLDLACRSSNNSQYVNTLLQAGADPNKINRVRKKSPLHFTIDAKDIQSFELILNDPRTNPNILDNKGNPPIHSAAELQDSEFLVKLLNHPKINVNLVNKKGQTALHIAAQQENEEAALLLIMAGIDLDSVKNVAGKTGRDLILMNLPELEKKLPTGNISKIENGSPNDLFNMLHRRDTETFLAAVRIQDKSSLDNHDGSHTYLQYACDFGLNKVVETLLREGANPNATNPSKISTPLMLAGYRGYVHIIRLFINNDNTHYTPVDGENVLHSVIHGITDDQLPLGASKENRDHFKCLELLLKDVPRSKLDINCGDVKGNTPLHYAAKHADPNVILLLLRHGAYVGQRNALGQPAFADINPKILENYFDECLTTNDKLPREDNFEIVFKYNFLAPPKATVKSLTSSQVTLQLESGHSDIVTSENMLETDPLLYMSRSSDFRPLLKHPILTSFIYLKWHRIQRYFFFNLTFYAIFWALLTWYILGVYGAQKTPAENDVKANISRVRRSFMDDESTQNSLAEPLRVLVTVFLIILIAREIFQLAISPIKYICNPENWLEIALIGATISILFGSRTAQQQISAIAILLSWAEMILLIGRHPANSTNIEMLKTVSWNFLKFLAWYSILIIAFALSFYTLFRDSEDSEDNFFVDPAMSIFKTLVMLTGEFDAGSIPFVAHPGVSHILFVMFVFLIAIVLFNLLNGLAVSDTQAIRADAELVGYVSQVKLVSYIETMALGDPMPFKDLIAKLKTLCCFVPEINCCSTQFGCLRMFSRKIALFSDLSPDYEIRVLPNQENRVEAFGNGHRRKRRELQEDDTTCVERCSIISMDPPIVKAAREILSRRAEDDIYRMHNKSENERDSVLVEYGRRLDRYRDQLEVVRKSSEKTQIMMQQLLDLMMKKNKGILGWSEEIG</sequence>
<keyword evidence="8" id="KW-0406">Ion transport</keyword>
<feature type="transmembrane region" description="Helical" evidence="12">
    <location>
        <begin position="526"/>
        <end position="546"/>
    </location>
</feature>
<evidence type="ECO:0000256" key="3">
    <source>
        <dbReference type="ARBA" id="ARBA00022606"/>
    </source>
</evidence>
<dbReference type="Pfam" id="PF00520">
    <property type="entry name" value="Ion_trans"/>
    <property type="match status" value="1"/>
</dbReference>
<feature type="repeat" description="ANK" evidence="11">
    <location>
        <begin position="62"/>
        <end position="95"/>
    </location>
</feature>
<feature type="repeat" description="ANK" evidence="11">
    <location>
        <begin position="165"/>
        <end position="197"/>
    </location>
</feature>
<gene>
    <name evidence="14" type="ORF">g.34060</name>
</gene>
<evidence type="ECO:0000259" key="13">
    <source>
        <dbReference type="Pfam" id="PF00520"/>
    </source>
</evidence>
<dbReference type="Pfam" id="PF12796">
    <property type="entry name" value="Ank_2"/>
    <property type="match status" value="3"/>
</dbReference>
<feature type="repeat" description="ANK" evidence="11">
    <location>
        <begin position="131"/>
        <end position="164"/>
    </location>
</feature>
<evidence type="ECO:0000256" key="7">
    <source>
        <dbReference type="ARBA" id="ARBA00023043"/>
    </source>
</evidence>
<keyword evidence="6 12" id="KW-1133">Transmembrane helix</keyword>